<gene>
    <name evidence="4" type="ORF">JY500_17135</name>
</gene>
<accession>A0ABX7M6U3</accession>
<dbReference type="SUPFAM" id="SSF52172">
    <property type="entry name" value="CheY-like"/>
    <property type="match status" value="1"/>
</dbReference>
<dbReference type="CDD" id="cd17551">
    <property type="entry name" value="REC_RpfG-like"/>
    <property type="match status" value="1"/>
</dbReference>
<protein>
    <submittedName>
        <fullName evidence="4">Response regulator</fullName>
    </submittedName>
</protein>
<proteinExistence type="predicted"/>
<feature type="modified residue" description="4-aspartylphosphate" evidence="1">
    <location>
        <position position="52"/>
    </location>
</feature>
<dbReference type="InterPro" id="IPR037522">
    <property type="entry name" value="HD_GYP_dom"/>
</dbReference>
<dbReference type="PROSITE" id="PS50110">
    <property type="entry name" value="RESPONSE_REGULATORY"/>
    <property type="match status" value="1"/>
</dbReference>
<keyword evidence="5" id="KW-1185">Reference proteome</keyword>
<dbReference type="SMART" id="SM00448">
    <property type="entry name" value="REC"/>
    <property type="match status" value="1"/>
</dbReference>
<dbReference type="InterPro" id="IPR003607">
    <property type="entry name" value="HD/PDEase_dom"/>
</dbReference>
<evidence type="ECO:0000313" key="4">
    <source>
        <dbReference type="EMBL" id="QSI76180.1"/>
    </source>
</evidence>
<keyword evidence="1" id="KW-0597">Phosphoprotein</keyword>
<name>A0ABX7M6U3_9RHOO</name>
<evidence type="ECO:0000259" key="3">
    <source>
        <dbReference type="PROSITE" id="PS51832"/>
    </source>
</evidence>
<dbReference type="PROSITE" id="PS51832">
    <property type="entry name" value="HD_GYP"/>
    <property type="match status" value="1"/>
</dbReference>
<dbReference type="EMBL" id="CP071060">
    <property type="protein sequence ID" value="QSI76180.1"/>
    <property type="molecule type" value="Genomic_DNA"/>
</dbReference>
<feature type="domain" description="HD-GYP" evidence="3">
    <location>
        <begin position="146"/>
        <end position="343"/>
    </location>
</feature>
<dbReference type="Gene3D" id="1.10.3210.10">
    <property type="entry name" value="Hypothetical protein af1432"/>
    <property type="match status" value="1"/>
</dbReference>
<dbReference type="InterPro" id="IPR001789">
    <property type="entry name" value="Sig_transdc_resp-reg_receiver"/>
</dbReference>
<dbReference type="RefSeq" id="WP_206253935.1">
    <property type="nucleotide sequence ID" value="NZ_CP071060.1"/>
</dbReference>
<evidence type="ECO:0000313" key="5">
    <source>
        <dbReference type="Proteomes" id="UP000663570"/>
    </source>
</evidence>
<dbReference type="PANTHER" id="PTHR45228">
    <property type="entry name" value="CYCLIC DI-GMP PHOSPHODIESTERASE TM_0186-RELATED"/>
    <property type="match status" value="1"/>
</dbReference>
<dbReference type="SMART" id="SM00471">
    <property type="entry name" value="HDc"/>
    <property type="match status" value="1"/>
</dbReference>
<dbReference type="SUPFAM" id="SSF109604">
    <property type="entry name" value="HD-domain/PDEase-like"/>
    <property type="match status" value="1"/>
</dbReference>
<evidence type="ECO:0000256" key="1">
    <source>
        <dbReference type="PROSITE-ProRule" id="PRU00169"/>
    </source>
</evidence>
<evidence type="ECO:0000259" key="2">
    <source>
        <dbReference type="PROSITE" id="PS50110"/>
    </source>
</evidence>
<reference evidence="4 5" key="1">
    <citation type="submission" date="2021-02" db="EMBL/GenBank/DDBJ databases">
        <title>Niveibacterium changnyeongensis HC41.</title>
        <authorList>
            <person name="Kang M."/>
        </authorList>
    </citation>
    <scope>NUCLEOTIDE SEQUENCE [LARGE SCALE GENOMIC DNA]</scope>
    <source>
        <strain evidence="4 5">HC41</strain>
    </source>
</reference>
<dbReference type="Pfam" id="PF00072">
    <property type="entry name" value="Response_reg"/>
    <property type="match status" value="1"/>
</dbReference>
<organism evidence="4 5">
    <name type="scientific">Niveibacterium microcysteis</name>
    <dbReference type="NCBI Taxonomy" id="2811415"/>
    <lineage>
        <taxon>Bacteria</taxon>
        <taxon>Pseudomonadati</taxon>
        <taxon>Pseudomonadota</taxon>
        <taxon>Betaproteobacteria</taxon>
        <taxon>Rhodocyclales</taxon>
        <taxon>Rhodocyclaceae</taxon>
        <taxon>Niveibacterium</taxon>
    </lineage>
</organism>
<dbReference type="InterPro" id="IPR052020">
    <property type="entry name" value="Cyclic_di-GMP/3'3'-cGAMP_PDE"/>
</dbReference>
<dbReference type="Gene3D" id="3.40.50.2300">
    <property type="match status" value="1"/>
</dbReference>
<dbReference type="InterPro" id="IPR011006">
    <property type="entry name" value="CheY-like_superfamily"/>
</dbReference>
<dbReference type="Pfam" id="PF13487">
    <property type="entry name" value="HD_5"/>
    <property type="match status" value="1"/>
</dbReference>
<dbReference type="CDD" id="cd00077">
    <property type="entry name" value="HDc"/>
    <property type="match status" value="1"/>
</dbReference>
<dbReference type="PANTHER" id="PTHR45228:SF1">
    <property type="entry name" value="CYCLIC DI-GMP PHOSPHODIESTERASE TM_0186"/>
    <property type="match status" value="1"/>
</dbReference>
<feature type="domain" description="Response regulatory" evidence="2">
    <location>
        <begin position="2"/>
        <end position="119"/>
    </location>
</feature>
<dbReference type="Proteomes" id="UP000663570">
    <property type="component" value="Chromosome"/>
</dbReference>
<sequence length="343" mass="38516">MKVVIIDDTPVNLALMQALVARVENCETLTFSDPQQGLTHCMLEQPDLLIVDYMMPELDGIELIRRFREAHSNEDVPILMVTAAHEKTVRFDALESGATDFLTKPVDKNEFIPRARNMLRLRQHSLMLANRAEELAEAVRRATADIHERERETVTRLAKAAEFRDPETGSHIQRMAYFSAMIGRELQLDSAVCEMLLAAAPMHDVGKLGTPDAILLKPGRLTPDEFEIMKRHAAIGHEILKDSASPVLHMAAEIALTHHEKFDGSGYPQGLAGETIPLIGRIVAVADVFDALTSTRPYKRAWTLEDARGFLEQGRGTHFDPRCVDVFLGCWDEVLEIRARFQD</sequence>